<reference evidence="2 3" key="1">
    <citation type="submission" date="2024-03" db="EMBL/GenBank/DDBJ databases">
        <title>Draft genome sequence of Klenkia terrae.</title>
        <authorList>
            <person name="Duangmal K."/>
            <person name="Chantavorakit T."/>
        </authorList>
    </citation>
    <scope>NUCLEOTIDE SEQUENCE [LARGE SCALE GENOMIC DNA]</scope>
    <source>
        <strain evidence="2 3">JCM 17786</strain>
    </source>
</reference>
<dbReference type="Proteomes" id="UP001373496">
    <property type="component" value="Unassembled WGS sequence"/>
</dbReference>
<organism evidence="2 3">
    <name type="scientific">Klenkia terrae</name>
    <dbReference type="NCBI Taxonomy" id="1052259"/>
    <lineage>
        <taxon>Bacteria</taxon>
        <taxon>Bacillati</taxon>
        <taxon>Actinomycetota</taxon>
        <taxon>Actinomycetes</taxon>
        <taxon>Geodermatophilales</taxon>
        <taxon>Geodermatophilaceae</taxon>
        <taxon>Klenkia</taxon>
    </lineage>
</organism>
<keyword evidence="1" id="KW-0472">Membrane</keyword>
<protein>
    <submittedName>
        <fullName evidence="2">Uncharacterized protein</fullName>
    </submittedName>
</protein>
<accession>A0ABU8E3R8</accession>
<keyword evidence="1" id="KW-0812">Transmembrane</keyword>
<evidence type="ECO:0000313" key="3">
    <source>
        <dbReference type="Proteomes" id="UP001373496"/>
    </source>
</evidence>
<evidence type="ECO:0000313" key="2">
    <source>
        <dbReference type="EMBL" id="MEI4278008.1"/>
    </source>
</evidence>
<dbReference type="RefSeq" id="WP_225234905.1">
    <property type="nucleotide sequence ID" value="NZ_JBAPLV010000004.1"/>
</dbReference>
<keyword evidence="1" id="KW-1133">Transmembrane helix</keyword>
<dbReference type="EMBL" id="JBAPLV010000004">
    <property type="protein sequence ID" value="MEI4278008.1"/>
    <property type="molecule type" value="Genomic_DNA"/>
</dbReference>
<feature type="transmembrane region" description="Helical" evidence="1">
    <location>
        <begin position="36"/>
        <end position="58"/>
    </location>
</feature>
<name>A0ABU8E3R8_9ACTN</name>
<sequence length="101" mass="10090">MLLVPAAVYGWAVVLPWVRGEGLLQTEGRVLDLVSPALALLGALVALVLSGTALLSAARLGGGSVGRGTVVVHVVVAAVALGLLAWFLSPAGAALHAAQFD</sequence>
<gene>
    <name evidence="2" type="ORF">UXQ13_05970</name>
</gene>
<proteinExistence type="predicted"/>
<keyword evidence="3" id="KW-1185">Reference proteome</keyword>
<feature type="transmembrane region" description="Helical" evidence="1">
    <location>
        <begin position="70"/>
        <end position="88"/>
    </location>
</feature>
<evidence type="ECO:0000256" key="1">
    <source>
        <dbReference type="SAM" id="Phobius"/>
    </source>
</evidence>
<comment type="caution">
    <text evidence="2">The sequence shown here is derived from an EMBL/GenBank/DDBJ whole genome shotgun (WGS) entry which is preliminary data.</text>
</comment>